<dbReference type="GO" id="GO:0003700">
    <property type="term" value="F:DNA-binding transcription factor activity"/>
    <property type="evidence" value="ECO:0007669"/>
    <property type="project" value="InterPro"/>
</dbReference>
<evidence type="ECO:0000256" key="2">
    <source>
        <dbReference type="ARBA" id="ARBA00023125"/>
    </source>
</evidence>
<dbReference type="InterPro" id="IPR018060">
    <property type="entry name" value="HTH_AraC"/>
</dbReference>
<dbReference type="EMBL" id="NKYE01000022">
    <property type="protein sequence ID" value="OZM70272.1"/>
    <property type="molecule type" value="Genomic_DNA"/>
</dbReference>
<reference evidence="5 6" key="1">
    <citation type="submission" date="2017-07" db="EMBL/GenBank/DDBJ databases">
        <title>Amycolatopsis antarcticus sp. nov., isolated from the surface of an Antarcticus brown macroalga.</title>
        <authorList>
            <person name="Wang J."/>
            <person name="Leiva S."/>
            <person name="Huang J."/>
            <person name="Huang Y."/>
        </authorList>
    </citation>
    <scope>NUCLEOTIDE SEQUENCE [LARGE SCALE GENOMIC DNA]</scope>
    <source>
        <strain evidence="5 6">AU-G6</strain>
    </source>
</reference>
<evidence type="ECO:0000313" key="6">
    <source>
        <dbReference type="Proteomes" id="UP000242444"/>
    </source>
</evidence>
<keyword evidence="3" id="KW-0804">Transcription</keyword>
<proteinExistence type="predicted"/>
<dbReference type="PANTHER" id="PTHR46796:SF15">
    <property type="entry name" value="BLL1074 PROTEIN"/>
    <property type="match status" value="1"/>
</dbReference>
<dbReference type="InterPro" id="IPR009057">
    <property type="entry name" value="Homeodomain-like_sf"/>
</dbReference>
<name>A0A263CVV4_9PSEU</name>
<dbReference type="RefSeq" id="WP_094865777.1">
    <property type="nucleotide sequence ID" value="NZ_NKYE01000022.1"/>
</dbReference>
<organism evidence="5 6">
    <name type="scientific">Amycolatopsis antarctica</name>
    <dbReference type="NCBI Taxonomy" id="1854586"/>
    <lineage>
        <taxon>Bacteria</taxon>
        <taxon>Bacillati</taxon>
        <taxon>Actinomycetota</taxon>
        <taxon>Actinomycetes</taxon>
        <taxon>Pseudonocardiales</taxon>
        <taxon>Pseudonocardiaceae</taxon>
        <taxon>Amycolatopsis</taxon>
    </lineage>
</organism>
<dbReference type="InterPro" id="IPR050204">
    <property type="entry name" value="AraC_XylS_family_regulators"/>
</dbReference>
<dbReference type="OrthoDB" id="2559672at2"/>
<keyword evidence="1" id="KW-0805">Transcription regulation</keyword>
<dbReference type="PANTHER" id="PTHR46796">
    <property type="entry name" value="HTH-TYPE TRANSCRIPTIONAL ACTIVATOR RHAS-RELATED"/>
    <property type="match status" value="1"/>
</dbReference>
<keyword evidence="6" id="KW-1185">Reference proteome</keyword>
<dbReference type="GO" id="GO:0043565">
    <property type="term" value="F:sequence-specific DNA binding"/>
    <property type="evidence" value="ECO:0007669"/>
    <property type="project" value="InterPro"/>
</dbReference>
<evidence type="ECO:0000256" key="3">
    <source>
        <dbReference type="ARBA" id="ARBA00023163"/>
    </source>
</evidence>
<protein>
    <submittedName>
        <fullName evidence="5">AraC family transcriptional regulator</fullName>
    </submittedName>
</protein>
<feature type="domain" description="HTH araC/xylS-type" evidence="4">
    <location>
        <begin position="162"/>
        <end position="245"/>
    </location>
</feature>
<sequence length="263" mass="28496">MITRYTGYTQHGCTLSLHRGLPSRHLTLVVSLAAPVRIVGMPGGQAPAELSGFVGGMHTSSALIAQDAEQSGVHIDLHPLGVRNLLGLPSAELSGHVVGLAELDRPRLAELPERLHEAGSWPRRFAILDQTFRAESVQAPGPAPEIGWAWRRMLADGGTGAVATLAGEVGWSRRHFSERFRAELGLSPKQAARVLRFERACEALRARPDTDLAELAVACGFYDQPHLSNEWRALAGCTPGTWIAEELPNLQYEPRSPGEHSTT</sequence>
<dbReference type="SMART" id="SM00342">
    <property type="entry name" value="HTH_ARAC"/>
    <property type="match status" value="1"/>
</dbReference>
<dbReference type="Pfam" id="PF12833">
    <property type="entry name" value="HTH_18"/>
    <property type="match status" value="1"/>
</dbReference>
<dbReference type="SUPFAM" id="SSF46689">
    <property type="entry name" value="Homeodomain-like"/>
    <property type="match status" value="1"/>
</dbReference>
<gene>
    <name evidence="5" type="ORF">CFN78_26260</name>
</gene>
<dbReference type="Proteomes" id="UP000242444">
    <property type="component" value="Unassembled WGS sequence"/>
</dbReference>
<dbReference type="Gene3D" id="1.10.10.60">
    <property type="entry name" value="Homeodomain-like"/>
    <property type="match status" value="1"/>
</dbReference>
<dbReference type="InParanoid" id="A0A263CVV4"/>
<keyword evidence="2" id="KW-0238">DNA-binding</keyword>
<comment type="caution">
    <text evidence="5">The sequence shown here is derived from an EMBL/GenBank/DDBJ whole genome shotgun (WGS) entry which is preliminary data.</text>
</comment>
<evidence type="ECO:0000259" key="4">
    <source>
        <dbReference type="PROSITE" id="PS01124"/>
    </source>
</evidence>
<dbReference type="AlphaFoldDB" id="A0A263CVV4"/>
<evidence type="ECO:0000313" key="5">
    <source>
        <dbReference type="EMBL" id="OZM70272.1"/>
    </source>
</evidence>
<dbReference type="PROSITE" id="PS01124">
    <property type="entry name" value="HTH_ARAC_FAMILY_2"/>
    <property type="match status" value="1"/>
</dbReference>
<accession>A0A263CVV4</accession>
<evidence type="ECO:0000256" key="1">
    <source>
        <dbReference type="ARBA" id="ARBA00023015"/>
    </source>
</evidence>